<dbReference type="OrthoDB" id="7856955at2759"/>
<accession>A0A6P8WJS9</accession>
<evidence type="ECO:0000256" key="2">
    <source>
        <dbReference type="SAM" id="SignalP"/>
    </source>
</evidence>
<evidence type="ECO:0000256" key="1">
    <source>
        <dbReference type="SAM" id="MobiDB-lite"/>
    </source>
</evidence>
<dbReference type="RefSeq" id="XP_034103906.1">
    <property type="nucleotide sequence ID" value="XM_034248015.2"/>
</dbReference>
<feature type="region of interest" description="Disordered" evidence="1">
    <location>
        <begin position="182"/>
        <end position="209"/>
    </location>
</feature>
<dbReference type="InterPro" id="IPR002350">
    <property type="entry name" value="Kazal_dom"/>
</dbReference>
<dbReference type="CDD" id="cd00104">
    <property type="entry name" value="KAZAL_FS"/>
    <property type="match status" value="1"/>
</dbReference>
<evidence type="ECO:0000313" key="5">
    <source>
        <dbReference type="RefSeq" id="XP_034103906.1"/>
    </source>
</evidence>
<dbReference type="GeneID" id="117567791"/>
<dbReference type="AlphaFoldDB" id="A0A6P8WJS9"/>
<keyword evidence="4" id="KW-1185">Reference proteome</keyword>
<gene>
    <name evidence="5" type="primary">LOC117567791</name>
</gene>
<dbReference type="Gene3D" id="3.30.60.30">
    <property type="match status" value="1"/>
</dbReference>
<name>A0A6P8WJS9_DROAB</name>
<feature type="compositionally biased region" description="Low complexity" evidence="1">
    <location>
        <begin position="196"/>
        <end position="205"/>
    </location>
</feature>
<protein>
    <submittedName>
        <fullName evidence="5">Uncharacterized protein LOC117567791</fullName>
    </submittedName>
</protein>
<sequence length="298" mass="33289">MRTFYVFALLLVASQAVELDKPEQQLPDKLPVHIQTLITNHINHVLQTTTTTTQKPHGQTATVLTGHVPQLQGEGKGKSTIAVPHLDLLPPHVEQPKTVPQVINHTATGTWQQYAAPVAGHNKVVMPPVSQIVVTVPGKQPQLHNVGDKVNQLHQKVSYIMQQAEKHIPLAINQAISEREKLNAQKEKQKQKETQHSSSSTSTTSAPEHHKLRLISSEEVQVPELTEAQRDLQELGKCNYNCPEKALPVCASNGKCVVEFPGQCELSQWNCFNTKNVFSQVHDDECRNTIRCYERDMQ</sequence>
<feature type="compositionally biased region" description="Basic and acidic residues" evidence="1">
    <location>
        <begin position="182"/>
        <end position="195"/>
    </location>
</feature>
<reference evidence="5" key="1">
    <citation type="submission" date="2025-08" db="UniProtKB">
        <authorList>
            <consortium name="RefSeq"/>
        </authorList>
    </citation>
    <scope>IDENTIFICATION</scope>
    <source>
        <strain evidence="5">15112-1751.03</strain>
        <tissue evidence="5">Whole Adult</tissue>
    </source>
</reference>
<feature type="domain" description="Kazal-like" evidence="3">
    <location>
        <begin position="232"/>
        <end position="288"/>
    </location>
</feature>
<dbReference type="Proteomes" id="UP000515160">
    <property type="component" value="Chromosome 3"/>
</dbReference>
<organism evidence="4 5">
    <name type="scientific">Drosophila albomicans</name>
    <name type="common">Fruit fly</name>
    <dbReference type="NCBI Taxonomy" id="7291"/>
    <lineage>
        <taxon>Eukaryota</taxon>
        <taxon>Metazoa</taxon>
        <taxon>Ecdysozoa</taxon>
        <taxon>Arthropoda</taxon>
        <taxon>Hexapoda</taxon>
        <taxon>Insecta</taxon>
        <taxon>Pterygota</taxon>
        <taxon>Neoptera</taxon>
        <taxon>Endopterygota</taxon>
        <taxon>Diptera</taxon>
        <taxon>Brachycera</taxon>
        <taxon>Muscomorpha</taxon>
        <taxon>Ephydroidea</taxon>
        <taxon>Drosophilidae</taxon>
        <taxon>Drosophila</taxon>
    </lineage>
</organism>
<keyword evidence="2" id="KW-0732">Signal</keyword>
<feature type="chain" id="PRO_5028350991" evidence="2">
    <location>
        <begin position="20"/>
        <end position="298"/>
    </location>
</feature>
<evidence type="ECO:0000259" key="3">
    <source>
        <dbReference type="PROSITE" id="PS51465"/>
    </source>
</evidence>
<proteinExistence type="predicted"/>
<dbReference type="PROSITE" id="PS51465">
    <property type="entry name" value="KAZAL_2"/>
    <property type="match status" value="1"/>
</dbReference>
<dbReference type="Pfam" id="PF07648">
    <property type="entry name" value="Kazal_2"/>
    <property type="match status" value="1"/>
</dbReference>
<feature type="signal peptide" evidence="2">
    <location>
        <begin position="1"/>
        <end position="19"/>
    </location>
</feature>
<evidence type="ECO:0000313" key="4">
    <source>
        <dbReference type="Proteomes" id="UP000515160"/>
    </source>
</evidence>